<proteinExistence type="predicted"/>
<gene>
    <name evidence="2" type="ORF">BDU57DRAFT_222507</name>
</gene>
<name>A0A6A5QMX9_AMPQU</name>
<evidence type="ECO:0000256" key="1">
    <source>
        <dbReference type="SAM" id="MobiDB-lite"/>
    </source>
</evidence>
<dbReference type="InterPro" id="IPR038883">
    <property type="entry name" value="AN11006-like"/>
</dbReference>
<evidence type="ECO:0000313" key="3">
    <source>
        <dbReference type="Proteomes" id="UP000800096"/>
    </source>
</evidence>
<dbReference type="EMBL" id="ML979135">
    <property type="protein sequence ID" value="KAF1916218.1"/>
    <property type="molecule type" value="Genomic_DNA"/>
</dbReference>
<protein>
    <submittedName>
        <fullName evidence="2">Uncharacterized protein</fullName>
    </submittedName>
</protein>
<dbReference type="PANTHER" id="PTHR42085:SF1">
    <property type="entry name" value="F-BOX DOMAIN-CONTAINING PROTEIN"/>
    <property type="match status" value="1"/>
</dbReference>
<keyword evidence="3" id="KW-1185">Reference proteome</keyword>
<feature type="compositionally biased region" description="Acidic residues" evidence="1">
    <location>
        <begin position="61"/>
        <end position="79"/>
    </location>
</feature>
<dbReference type="AlphaFoldDB" id="A0A6A5QMX9"/>
<organism evidence="2 3">
    <name type="scientific">Ampelomyces quisqualis</name>
    <name type="common">Powdery mildew agent</name>
    <dbReference type="NCBI Taxonomy" id="50730"/>
    <lineage>
        <taxon>Eukaryota</taxon>
        <taxon>Fungi</taxon>
        <taxon>Dikarya</taxon>
        <taxon>Ascomycota</taxon>
        <taxon>Pezizomycotina</taxon>
        <taxon>Dothideomycetes</taxon>
        <taxon>Pleosporomycetidae</taxon>
        <taxon>Pleosporales</taxon>
        <taxon>Pleosporineae</taxon>
        <taxon>Phaeosphaeriaceae</taxon>
        <taxon>Ampelomyces</taxon>
    </lineage>
</organism>
<reference evidence="2" key="1">
    <citation type="journal article" date="2020" name="Stud. Mycol.">
        <title>101 Dothideomycetes genomes: a test case for predicting lifestyles and emergence of pathogens.</title>
        <authorList>
            <person name="Haridas S."/>
            <person name="Albert R."/>
            <person name="Binder M."/>
            <person name="Bloem J."/>
            <person name="Labutti K."/>
            <person name="Salamov A."/>
            <person name="Andreopoulos B."/>
            <person name="Baker S."/>
            <person name="Barry K."/>
            <person name="Bills G."/>
            <person name="Bluhm B."/>
            <person name="Cannon C."/>
            <person name="Castanera R."/>
            <person name="Culley D."/>
            <person name="Daum C."/>
            <person name="Ezra D."/>
            <person name="Gonzalez J."/>
            <person name="Henrissat B."/>
            <person name="Kuo A."/>
            <person name="Liang C."/>
            <person name="Lipzen A."/>
            <person name="Lutzoni F."/>
            <person name="Magnuson J."/>
            <person name="Mondo S."/>
            <person name="Nolan M."/>
            <person name="Ohm R."/>
            <person name="Pangilinan J."/>
            <person name="Park H.-J."/>
            <person name="Ramirez L."/>
            <person name="Alfaro M."/>
            <person name="Sun H."/>
            <person name="Tritt A."/>
            <person name="Yoshinaga Y."/>
            <person name="Zwiers L.-H."/>
            <person name="Turgeon B."/>
            <person name="Goodwin S."/>
            <person name="Spatafora J."/>
            <person name="Crous P."/>
            <person name="Grigoriev I."/>
        </authorList>
    </citation>
    <scope>NUCLEOTIDE SEQUENCE</scope>
    <source>
        <strain evidence="2">HMLAC05119</strain>
    </source>
</reference>
<sequence>MALNLETPTLPPPSTPERDQSPELGSSSKITQYNKSTGRPIRKSAGKVKKVAGYVDSGILEGEDYESTTSEESEGDEVAMDNRGRAAKKQRKRKRKRSPSPPSPRLEPMIYDQELEALTDDETGGAFHRNTPKQPPITLQFNVPLGFHGPLFVKLDSALLKDNQEGIRHDMHRVQKKVRTNIATPEPVAVEVGSRSFTNMPAEIRNLVYQHLFVRRDPMNIPQRAGHAGLSQSAQFLRTCKVVHDEGCSILYGDNEFKFERHHDTRAPFWEPKHKEIGYQDILQFLKMIGPENIQYLRDIHFEFDDALPKNAPDLNIEARRYVVDDYLMNCLRILRDAKLRKVKLQFCGRRSLLKSDVKFLGYLEQIKADEALNIPPSWPYQGKISNWIWTGIKEQMTRKKKMYDTK</sequence>
<feature type="compositionally biased region" description="Polar residues" evidence="1">
    <location>
        <begin position="23"/>
        <end position="37"/>
    </location>
</feature>
<feature type="compositionally biased region" description="Basic residues" evidence="1">
    <location>
        <begin position="85"/>
        <end position="98"/>
    </location>
</feature>
<dbReference type="PANTHER" id="PTHR42085">
    <property type="entry name" value="F-BOX DOMAIN-CONTAINING PROTEIN"/>
    <property type="match status" value="1"/>
</dbReference>
<feature type="compositionally biased region" description="Basic residues" evidence="1">
    <location>
        <begin position="40"/>
        <end position="50"/>
    </location>
</feature>
<dbReference type="Proteomes" id="UP000800096">
    <property type="component" value="Unassembled WGS sequence"/>
</dbReference>
<dbReference type="OrthoDB" id="5372935at2759"/>
<evidence type="ECO:0000313" key="2">
    <source>
        <dbReference type="EMBL" id="KAF1916218.1"/>
    </source>
</evidence>
<feature type="region of interest" description="Disordered" evidence="1">
    <location>
        <begin position="1"/>
        <end position="109"/>
    </location>
</feature>
<accession>A0A6A5QMX9</accession>